<dbReference type="InterPro" id="IPR010093">
    <property type="entry name" value="SinI_DNA-bd"/>
</dbReference>
<evidence type="ECO:0000313" key="3">
    <source>
        <dbReference type="Proteomes" id="UP001490365"/>
    </source>
</evidence>
<gene>
    <name evidence="2" type="ORF">ABT211_13595</name>
</gene>
<dbReference type="Proteomes" id="UP001490365">
    <property type="component" value="Unassembled WGS sequence"/>
</dbReference>
<accession>A0ABV1TF71</accession>
<reference evidence="2 3" key="1">
    <citation type="submission" date="2024-06" db="EMBL/GenBank/DDBJ databases">
        <title>The Natural Products Discovery Center: Release of the First 8490 Sequenced Strains for Exploring Actinobacteria Biosynthetic Diversity.</title>
        <authorList>
            <person name="Kalkreuter E."/>
            <person name="Kautsar S.A."/>
            <person name="Yang D."/>
            <person name="Bader C.D."/>
            <person name="Teijaro C.N."/>
            <person name="Fluegel L."/>
            <person name="Davis C.M."/>
            <person name="Simpson J.R."/>
            <person name="Lauterbach L."/>
            <person name="Steele A.D."/>
            <person name="Gui C."/>
            <person name="Meng S."/>
            <person name="Li G."/>
            <person name="Viehrig K."/>
            <person name="Ye F."/>
            <person name="Su P."/>
            <person name="Kiefer A.F."/>
            <person name="Nichols A."/>
            <person name="Cepeda A.J."/>
            <person name="Yan W."/>
            <person name="Fan B."/>
            <person name="Jiang Y."/>
            <person name="Adhikari A."/>
            <person name="Zheng C.-J."/>
            <person name="Schuster L."/>
            <person name="Cowan T.M."/>
            <person name="Smanski M.J."/>
            <person name="Chevrette M.G."/>
            <person name="De Carvalho L.P.S."/>
            <person name="Shen B."/>
        </authorList>
    </citation>
    <scope>NUCLEOTIDE SEQUENCE [LARGE SCALE GENOMIC DNA]</scope>
    <source>
        <strain evidence="2 3">NPDC001694</strain>
    </source>
</reference>
<dbReference type="Pfam" id="PF12728">
    <property type="entry name" value="HTH_17"/>
    <property type="match status" value="1"/>
</dbReference>
<name>A0ABV1TF71_9ACTN</name>
<protein>
    <submittedName>
        <fullName evidence="2">Helix-turn-helix domain-containing protein</fullName>
    </submittedName>
</protein>
<sequence length="66" mass="7599">MLTLVPTELQALTVPEVMTALRLSRSKVYDLIRSRQLPSYTSGRARRIPIDAVRHYMQDRLEENAA</sequence>
<proteinExistence type="predicted"/>
<keyword evidence="3" id="KW-1185">Reference proteome</keyword>
<evidence type="ECO:0000259" key="1">
    <source>
        <dbReference type="Pfam" id="PF12728"/>
    </source>
</evidence>
<dbReference type="InterPro" id="IPR041657">
    <property type="entry name" value="HTH_17"/>
</dbReference>
<dbReference type="NCBIfam" id="TIGR01764">
    <property type="entry name" value="excise"/>
    <property type="match status" value="1"/>
</dbReference>
<feature type="domain" description="Helix-turn-helix" evidence="1">
    <location>
        <begin position="12"/>
        <end position="60"/>
    </location>
</feature>
<dbReference type="RefSeq" id="WP_351956944.1">
    <property type="nucleotide sequence ID" value="NZ_JBEOZM010000005.1"/>
</dbReference>
<comment type="caution">
    <text evidence="2">The sequence shown here is derived from an EMBL/GenBank/DDBJ whole genome shotgun (WGS) entry which is preliminary data.</text>
</comment>
<dbReference type="EMBL" id="JBEOZM010000005">
    <property type="protein sequence ID" value="MER6268319.1"/>
    <property type="molecule type" value="Genomic_DNA"/>
</dbReference>
<organism evidence="2 3">
    <name type="scientific">Streptomyces sp. 900105755</name>
    <dbReference type="NCBI Taxonomy" id="3154389"/>
    <lineage>
        <taxon>Bacteria</taxon>
        <taxon>Bacillati</taxon>
        <taxon>Actinomycetota</taxon>
        <taxon>Actinomycetes</taxon>
        <taxon>Kitasatosporales</taxon>
        <taxon>Streptomycetaceae</taxon>
        <taxon>Streptomyces</taxon>
    </lineage>
</organism>
<evidence type="ECO:0000313" key="2">
    <source>
        <dbReference type="EMBL" id="MER6268319.1"/>
    </source>
</evidence>